<accession>A0A839ULA3</accession>
<name>A0A839ULA3_9GAMM</name>
<organism evidence="1 2">
    <name type="scientific">Simiduia aestuariiviva</name>
    <dbReference type="NCBI Taxonomy" id="1510459"/>
    <lineage>
        <taxon>Bacteria</taxon>
        <taxon>Pseudomonadati</taxon>
        <taxon>Pseudomonadota</taxon>
        <taxon>Gammaproteobacteria</taxon>
        <taxon>Cellvibrionales</taxon>
        <taxon>Cellvibrionaceae</taxon>
        <taxon>Simiduia</taxon>
    </lineage>
</organism>
<dbReference type="Gene3D" id="2.60.120.10">
    <property type="entry name" value="Jelly Rolls"/>
    <property type="match status" value="1"/>
</dbReference>
<dbReference type="SUPFAM" id="SSF51182">
    <property type="entry name" value="RmlC-like cupins"/>
    <property type="match status" value="1"/>
</dbReference>
<gene>
    <name evidence="1" type="ORF">FHS30_001806</name>
</gene>
<evidence type="ECO:0000313" key="1">
    <source>
        <dbReference type="EMBL" id="MBB3168622.1"/>
    </source>
</evidence>
<reference evidence="1 2" key="1">
    <citation type="submission" date="2020-08" db="EMBL/GenBank/DDBJ databases">
        <title>Genomic Encyclopedia of Type Strains, Phase III (KMG-III): the genomes of soil and plant-associated and newly described type strains.</title>
        <authorList>
            <person name="Whitman W."/>
        </authorList>
    </citation>
    <scope>NUCLEOTIDE SEQUENCE [LARGE SCALE GENOMIC DNA]</scope>
    <source>
        <strain evidence="1 2">CECT 8571</strain>
    </source>
</reference>
<sequence length="458" mass="50287">MRSPVELAEGQDAVQWMQTQSFRPDACLCFSVVHHQYYLPGKPTLKLSALLGLKDGLPHSITVFAAGEQGAGVWPESRAALARWCEERQLACVSLDRPLQLSPIDIPKPWGRELWYTGIEARGQSGVSDGQGRQIPLPWLLAFLPAWMGTGWMGAGHPHALTLLKILDPLPEPVFGDLYFEMHEQKQEVYVVTKVDPTAWPDGVGGIRFGFCQNKRSAFSDDTAFKQAYLHAVSAYRAARDAIDKALDRLRAQAGIGLHEPVAADQMKRWLATLPSELRDQEQSLRASLDSFAAVLPLRVGDVVKVPCRTPHSLLHGVTTVEFQTPVYERKILSFAQKVLTQDHWDTEAAMATVNLDAPDNTPLPRLPTQDGCCREQVVVFDDFSVERWRLATGADVTLPAGNQYLLVMAITEGVRVNGAILPAGKALLVPAACEAIRLAQSGSEEAVALLSFPKATQ</sequence>
<comment type="caution">
    <text evidence="1">The sequence shown here is derived from an EMBL/GenBank/DDBJ whole genome shotgun (WGS) entry which is preliminary data.</text>
</comment>
<dbReference type="EMBL" id="JACHXZ010000002">
    <property type="protein sequence ID" value="MBB3168622.1"/>
    <property type="molecule type" value="Genomic_DNA"/>
</dbReference>
<proteinExistence type="predicted"/>
<dbReference type="Proteomes" id="UP000559987">
    <property type="component" value="Unassembled WGS sequence"/>
</dbReference>
<evidence type="ECO:0000313" key="2">
    <source>
        <dbReference type="Proteomes" id="UP000559987"/>
    </source>
</evidence>
<protein>
    <submittedName>
        <fullName evidence="1">Uncharacterized protein</fullName>
    </submittedName>
</protein>
<dbReference type="InterPro" id="IPR014710">
    <property type="entry name" value="RmlC-like_jellyroll"/>
</dbReference>
<keyword evidence="2" id="KW-1185">Reference proteome</keyword>
<dbReference type="RefSeq" id="WP_183910091.1">
    <property type="nucleotide sequence ID" value="NZ_JACHXZ010000002.1"/>
</dbReference>
<dbReference type="InterPro" id="IPR011051">
    <property type="entry name" value="RmlC_Cupin_sf"/>
</dbReference>
<dbReference type="AlphaFoldDB" id="A0A839ULA3"/>